<feature type="transmembrane region" description="Helical" evidence="1">
    <location>
        <begin position="52"/>
        <end position="74"/>
    </location>
</feature>
<evidence type="ECO:0000256" key="1">
    <source>
        <dbReference type="SAM" id="Phobius"/>
    </source>
</evidence>
<dbReference type="AlphaFoldDB" id="N9NIK1"/>
<dbReference type="Proteomes" id="UP000013248">
    <property type="component" value="Unassembled WGS sequence"/>
</dbReference>
<evidence type="ECO:0000313" key="3">
    <source>
        <dbReference type="Proteomes" id="UP000013248"/>
    </source>
</evidence>
<gene>
    <name evidence="2" type="ORF">F900_01028</name>
</gene>
<evidence type="ECO:0000313" key="2">
    <source>
        <dbReference type="EMBL" id="ENX02582.1"/>
    </source>
</evidence>
<feature type="transmembrane region" description="Helical" evidence="1">
    <location>
        <begin position="142"/>
        <end position="166"/>
    </location>
</feature>
<protein>
    <submittedName>
        <fullName evidence="2">Uncharacterized protein</fullName>
    </submittedName>
</protein>
<sequence length="178" mass="21185">MLNEIHKNLTKLIELKTKEYEKQSWLGFYIMSFVVFAICLYCYGFIEAILRAIGIIFCLFLLLWWLFAPLCFYITKIIYGYDPDDRIKEIREQLTKKYSYTENDGTKQLNNINRLILDEINIIHDEYQNLLKKEQEVKKRNLYTIIKYIFGVALVIGVLILIAISIEENKQHQQSTLL</sequence>
<reference evidence="2 3" key="1">
    <citation type="submission" date="2013-02" db="EMBL/GenBank/DDBJ databases">
        <title>The Genome Sequence of Acinetobacter sp. ANC 3862.</title>
        <authorList>
            <consortium name="The Broad Institute Genome Sequencing Platform"/>
            <consortium name="The Broad Institute Genome Sequencing Center for Infectious Disease"/>
            <person name="Cerqueira G."/>
            <person name="Feldgarden M."/>
            <person name="Courvalin P."/>
            <person name="Perichon B."/>
            <person name="Grillot-Courvalin C."/>
            <person name="Clermont D."/>
            <person name="Rocha E."/>
            <person name="Yoon E.-J."/>
            <person name="Nemec A."/>
            <person name="Walker B."/>
            <person name="Young S.K."/>
            <person name="Zeng Q."/>
            <person name="Gargeya S."/>
            <person name="Fitzgerald M."/>
            <person name="Haas B."/>
            <person name="Abouelleil A."/>
            <person name="Alvarado L."/>
            <person name="Arachchi H.M."/>
            <person name="Berlin A.M."/>
            <person name="Chapman S.B."/>
            <person name="Dewar J."/>
            <person name="Goldberg J."/>
            <person name="Griggs A."/>
            <person name="Gujja S."/>
            <person name="Hansen M."/>
            <person name="Howarth C."/>
            <person name="Imamovic A."/>
            <person name="Larimer J."/>
            <person name="McCowan C."/>
            <person name="Murphy C."/>
            <person name="Neiman D."/>
            <person name="Pearson M."/>
            <person name="Priest M."/>
            <person name="Roberts A."/>
            <person name="Saif S."/>
            <person name="Shea T."/>
            <person name="Sisk P."/>
            <person name="Sykes S."/>
            <person name="Wortman J."/>
            <person name="Nusbaum C."/>
            <person name="Birren B."/>
        </authorList>
    </citation>
    <scope>NUCLEOTIDE SEQUENCE [LARGE SCALE GENOMIC DNA]</scope>
    <source>
        <strain evidence="2 3">ANC 3862</strain>
    </source>
</reference>
<feature type="transmembrane region" description="Helical" evidence="1">
    <location>
        <begin position="26"/>
        <end position="46"/>
    </location>
</feature>
<comment type="caution">
    <text evidence="2">The sequence shown here is derived from an EMBL/GenBank/DDBJ whole genome shotgun (WGS) entry which is preliminary data.</text>
</comment>
<dbReference type="EMBL" id="APRP01000014">
    <property type="protein sequence ID" value="ENX02582.1"/>
    <property type="molecule type" value="Genomic_DNA"/>
</dbReference>
<accession>N9NIK1</accession>
<organism evidence="2 3">
    <name type="scientific">Acinetobacter modestus</name>
    <dbReference type="NCBI Taxonomy" id="1776740"/>
    <lineage>
        <taxon>Bacteria</taxon>
        <taxon>Pseudomonadati</taxon>
        <taxon>Pseudomonadota</taxon>
        <taxon>Gammaproteobacteria</taxon>
        <taxon>Moraxellales</taxon>
        <taxon>Moraxellaceae</taxon>
        <taxon>Acinetobacter</taxon>
    </lineage>
</organism>
<dbReference type="PATRIC" id="fig|1217705.3.peg.986"/>
<name>N9NIK1_9GAMM</name>
<keyword evidence="1" id="KW-1133">Transmembrane helix</keyword>
<dbReference type="HOGENOM" id="CLU_1507521_0_0_6"/>
<keyword evidence="1" id="KW-0472">Membrane</keyword>
<dbReference type="RefSeq" id="WP_005215581.1">
    <property type="nucleotide sequence ID" value="NZ_KB850089.1"/>
</dbReference>
<keyword evidence="1" id="KW-0812">Transmembrane</keyword>
<proteinExistence type="predicted"/>